<dbReference type="CDD" id="cd17536">
    <property type="entry name" value="REC_YesN-like"/>
    <property type="match status" value="1"/>
</dbReference>
<dbReference type="InterPro" id="IPR001789">
    <property type="entry name" value="Sig_transdc_resp-reg_receiver"/>
</dbReference>
<feature type="coiled-coil region" evidence="6">
    <location>
        <begin position="110"/>
        <end position="147"/>
    </location>
</feature>
<dbReference type="Pfam" id="PF12833">
    <property type="entry name" value="HTH_18"/>
    <property type="match status" value="1"/>
</dbReference>
<name>A0ABS6G3H0_9FIRM</name>
<keyword evidence="3" id="KW-0902">Two-component regulatory system</keyword>
<dbReference type="InterPro" id="IPR018060">
    <property type="entry name" value="HTH_AraC"/>
</dbReference>
<keyword evidence="2 5" id="KW-0597">Phosphoprotein</keyword>
<dbReference type="Proteomes" id="UP000779508">
    <property type="component" value="Unassembled WGS sequence"/>
</dbReference>
<feature type="domain" description="HTH araC/xylS-type" evidence="7">
    <location>
        <begin position="264"/>
        <end position="362"/>
    </location>
</feature>
<evidence type="ECO:0000256" key="3">
    <source>
        <dbReference type="ARBA" id="ARBA00023012"/>
    </source>
</evidence>
<dbReference type="PROSITE" id="PS50110">
    <property type="entry name" value="RESPONSE_REGULATORY"/>
    <property type="match status" value="1"/>
</dbReference>
<evidence type="ECO:0000256" key="1">
    <source>
        <dbReference type="ARBA" id="ARBA00022490"/>
    </source>
</evidence>
<feature type="domain" description="Response regulatory" evidence="8">
    <location>
        <begin position="3"/>
        <end position="121"/>
    </location>
</feature>
<accession>A0ABS6G3H0</accession>
<sequence length="369" mass="42272">MFKVMVVDDMEVMRRQIKRLPLWGEGTGFSIVDEAEDGQEALYKLQRQPVDLLITDIKMPRINGIELLKEAHENQLATCVVFLSEHSEFNFAKEAIQYGIFDYLVKPVKAEELKTLLQKVKNYIEEREQAQIQLKKLEDKLMEKIEVYYPTSYLNSIVQYVCEGNKEAIKTIGAMVDDTAAALGHDIVKTAIVLEKAYNEILIGVKDKHGWIEEFVDINFFADTNLTHYSDIDSIKKKLIEMLEAIISIITKFILYSGKSPLIKEICIYVMGNVENNISITTISEALFLTKNHIGDIFKQETGMTVGEYITMVKIERAKQLVAEGTFKSYEIAEKLGYSNVEYFAKLFKKNTGLTPMEFKHELKKTDIS</sequence>
<evidence type="ECO:0000259" key="7">
    <source>
        <dbReference type="PROSITE" id="PS01124"/>
    </source>
</evidence>
<dbReference type="Pfam" id="PF00072">
    <property type="entry name" value="Response_reg"/>
    <property type="match status" value="1"/>
</dbReference>
<dbReference type="PANTHER" id="PTHR42713:SF3">
    <property type="entry name" value="TRANSCRIPTIONAL REGULATORY PROTEIN HPTR"/>
    <property type="match status" value="1"/>
</dbReference>
<dbReference type="InterPro" id="IPR051552">
    <property type="entry name" value="HptR"/>
</dbReference>
<evidence type="ECO:0000256" key="2">
    <source>
        <dbReference type="ARBA" id="ARBA00022553"/>
    </source>
</evidence>
<feature type="modified residue" description="4-aspartylphosphate" evidence="5">
    <location>
        <position position="56"/>
    </location>
</feature>
<reference evidence="9 10" key="1">
    <citation type="submission" date="2021-06" db="EMBL/GenBank/DDBJ databases">
        <authorList>
            <person name="Sun Q."/>
            <person name="Li D."/>
        </authorList>
    </citation>
    <scope>NUCLEOTIDE SEQUENCE [LARGE SCALE GENOMIC DNA]</scope>
    <source>
        <strain evidence="9 10">MSJ-5</strain>
    </source>
</reference>
<comment type="caution">
    <text evidence="9">The sequence shown here is derived from an EMBL/GenBank/DDBJ whole genome shotgun (WGS) entry which is preliminary data.</text>
</comment>
<evidence type="ECO:0000256" key="4">
    <source>
        <dbReference type="ARBA" id="ARBA00023125"/>
    </source>
</evidence>
<keyword evidence="4" id="KW-0238">DNA-binding</keyword>
<evidence type="ECO:0000313" key="10">
    <source>
        <dbReference type="Proteomes" id="UP000779508"/>
    </source>
</evidence>
<dbReference type="RefSeq" id="WP_216416821.1">
    <property type="nucleotide sequence ID" value="NZ_JAHLQK010000003.1"/>
</dbReference>
<dbReference type="EMBL" id="JAHLQK010000003">
    <property type="protein sequence ID" value="MBU5676714.1"/>
    <property type="molecule type" value="Genomic_DNA"/>
</dbReference>
<dbReference type="PANTHER" id="PTHR42713">
    <property type="entry name" value="HISTIDINE KINASE-RELATED"/>
    <property type="match status" value="1"/>
</dbReference>
<proteinExistence type="predicted"/>
<gene>
    <name evidence="9" type="ORF">KQI88_09805</name>
</gene>
<dbReference type="PROSITE" id="PS01124">
    <property type="entry name" value="HTH_ARAC_FAMILY_2"/>
    <property type="match status" value="1"/>
</dbReference>
<organism evidence="9 10">
    <name type="scientific">Alkaliphilus flagellatus</name>
    <dbReference type="NCBI Taxonomy" id="2841507"/>
    <lineage>
        <taxon>Bacteria</taxon>
        <taxon>Bacillati</taxon>
        <taxon>Bacillota</taxon>
        <taxon>Clostridia</taxon>
        <taxon>Peptostreptococcales</taxon>
        <taxon>Natronincolaceae</taxon>
        <taxon>Alkaliphilus</taxon>
    </lineage>
</organism>
<keyword evidence="6" id="KW-0175">Coiled coil</keyword>
<protein>
    <submittedName>
        <fullName evidence="9">Response regulator</fullName>
    </submittedName>
</protein>
<keyword evidence="10" id="KW-1185">Reference proteome</keyword>
<dbReference type="SMART" id="SM00342">
    <property type="entry name" value="HTH_ARAC"/>
    <property type="match status" value="1"/>
</dbReference>
<dbReference type="SMART" id="SM00448">
    <property type="entry name" value="REC"/>
    <property type="match status" value="1"/>
</dbReference>
<keyword evidence="1" id="KW-0963">Cytoplasm</keyword>
<evidence type="ECO:0000256" key="5">
    <source>
        <dbReference type="PROSITE-ProRule" id="PRU00169"/>
    </source>
</evidence>
<evidence type="ECO:0000259" key="8">
    <source>
        <dbReference type="PROSITE" id="PS50110"/>
    </source>
</evidence>
<evidence type="ECO:0000313" key="9">
    <source>
        <dbReference type="EMBL" id="MBU5676714.1"/>
    </source>
</evidence>
<evidence type="ECO:0000256" key="6">
    <source>
        <dbReference type="SAM" id="Coils"/>
    </source>
</evidence>